<feature type="region of interest" description="Disordered" evidence="5">
    <location>
        <begin position="1"/>
        <end position="25"/>
    </location>
</feature>
<protein>
    <submittedName>
        <fullName evidence="6">Segregation and condensation protein B</fullName>
    </submittedName>
</protein>
<dbReference type="GO" id="GO:0051304">
    <property type="term" value="P:chromosome separation"/>
    <property type="evidence" value="ECO:0007669"/>
    <property type="project" value="InterPro"/>
</dbReference>
<dbReference type="GO" id="GO:0051301">
    <property type="term" value="P:cell division"/>
    <property type="evidence" value="ECO:0007669"/>
    <property type="project" value="UniProtKB-KW"/>
</dbReference>
<dbReference type="NCBIfam" id="TIGR00281">
    <property type="entry name" value="SMC-Scp complex subunit ScpB"/>
    <property type="match status" value="1"/>
</dbReference>
<dbReference type="PANTHER" id="PTHR34298:SF2">
    <property type="entry name" value="SEGREGATION AND CONDENSATION PROTEIN B"/>
    <property type="match status" value="1"/>
</dbReference>
<dbReference type="KEGG" id="mcg:GL4_1824"/>
<evidence type="ECO:0000313" key="7">
    <source>
        <dbReference type="Proteomes" id="UP000031643"/>
    </source>
</evidence>
<sequence length="350" mass="38319">MSKPKLSPSKSARIKREVSRRIPAKTGGPTLAEVLNGLSDFAHTLRESEATLQQFDEVLKTVGADPTNVSHLEAKKTVITKGAGAQMSAKQAERVTDVTAERDEQGADAPMLPLPSNVMALPSADRREKLRIIEALLFAAKEPLKEKELALHFGAEEDVQALLEELQGLYAGRGVNLVRVAGKWAFRTADDLSYLLERQAVAQRRLSRAALETLAIIAYHQPVTRAEIEEIRGVSTSKGTLDVLLETGWVKLRGRRRAPGRPVTYGTTDDFLEHFGFEQIQDLPGLRELKGAGLLDSNLPPGFSMPSPDDAPELREDEDPLDDEEGEEPLGADDDDVLAEDEPAETEQSD</sequence>
<dbReference type="Proteomes" id="UP000031643">
    <property type="component" value="Chromosome"/>
</dbReference>
<dbReference type="PANTHER" id="PTHR34298">
    <property type="entry name" value="SEGREGATION AND CONDENSATION PROTEIN B"/>
    <property type="match status" value="1"/>
</dbReference>
<evidence type="ECO:0000256" key="1">
    <source>
        <dbReference type="ARBA" id="ARBA00022490"/>
    </source>
</evidence>
<reference evidence="6 7" key="1">
    <citation type="submission" date="2014-09" db="EMBL/GenBank/DDBJ databases">
        <title>Genome sequencing of Methyloceanibacter caenitepidi Gela4.</title>
        <authorList>
            <person name="Takeuchi M."/>
            <person name="Susumu S."/>
            <person name="Kamagata Y."/>
            <person name="Oshima K."/>
            <person name="Hattori M."/>
            <person name="Iwasaki W."/>
        </authorList>
    </citation>
    <scope>NUCLEOTIDE SEQUENCE [LARGE SCALE GENOMIC DNA]</scope>
    <source>
        <strain evidence="6 7">Gela4</strain>
    </source>
</reference>
<feature type="compositionally biased region" description="Acidic residues" evidence="5">
    <location>
        <begin position="315"/>
        <end position="350"/>
    </location>
</feature>
<dbReference type="InterPro" id="IPR005234">
    <property type="entry name" value="ScpB_csome_segregation"/>
</dbReference>
<feature type="region of interest" description="Disordered" evidence="5">
    <location>
        <begin position="292"/>
        <end position="350"/>
    </location>
</feature>
<dbReference type="InterPro" id="IPR036390">
    <property type="entry name" value="WH_DNA-bd_sf"/>
</dbReference>
<dbReference type="STRING" id="1384459.GL4_1824"/>
<dbReference type="Pfam" id="PF04079">
    <property type="entry name" value="SMC_ScpB"/>
    <property type="match status" value="1"/>
</dbReference>
<dbReference type="AlphaFoldDB" id="A0A0A8K397"/>
<evidence type="ECO:0000256" key="4">
    <source>
        <dbReference type="ARBA" id="ARBA00023306"/>
    </source>
</evidence>
<dbReference type="EMBL" id="AP014648">
    <property type="protein sequence ID" value="BAQ17276.1"/>
    <property type="molecule type" value="Genomic_DNA"/>
</dbReference>
<evidence type="ECO:0000256" key="2">
    <source>
        <dbReference type="ARBA" id="ARBA00022618"/>
    </source>
</evidence>
<evidence type="ECO:0000256" key="5">
    <source>
        <dbReference type="SAM" id="MobiDB-lite"/>
    </source>
</evidence>
<name>A0A0A8K397_9HYPH</name>
<keyword evidence="3" id="KW-0159">Chromosome partition</keyword>
<evidence type="ECO:0000313" key="6">
    <source>
        <dbReference type="EMBL" id="BAQ17276.1"/>
    </source>
</evidence>
<accession>A0A0A8K397</accession>
<keyword evidence="4" id="KW-0131">Cell cycle</keyword>
<keyword evidence="2" id="KW-0132">Cell division</keyword>
<gene>
    <name evidence="6" type="ORF">GL4_1824</name>
</gene>
<dbReference type="InterPro" id="IPR036388">
    <property type="entry name" value="WH-like_DNA-bd_sf"/>
</dbReference>
<keyword evidence="7" id="KW-1185">Reference proteome</keyword>
<organism evidence="6 7">
    <name type="scientific">Methyloceanibacter caenitepidi</name>
    <dbReference type="NCBI Taxonomy" id="1384459"/>
    <lineage>
        <taxon>Bacteria</taxon>
        <taxon>Pseudomonadati</taxon>
        <taxon>Pseudomonadota</taxon>
        <taxon>Alphaproteobacteria</taxon>
        <taxon>Hyphomicrobiales</taxon>
        <taxon>Hyphomicrobiaceae</taxon>
        <taxon>Methyloceanibacter</taxon>
    </lineage>
</organism>
<keyword evidence="1" id="KW-0963">Cytoplasm</keyword>
<evidence type="ECO:0000256" key="3">
    <source>
        <dbReference type="ARBA" id="ARBA00022829"/>
    </source>
</evidence>
<dbReference type="Gene3D" id="1.10.10.10">
    <property type="entry name" value="Winged helix-like DNA-binding domain superfamily/Winged helix DNA-binding domain"/>
    <property type="match status" value="2"/>
</dbReference>
<dbReference type="HOGENOM" id="CLU_791813_0_0_5"/>
<proteinExistence type="predicted"/>
<dbReference type="SUPFAM" id="SSF46785">
    <property type="entry name" value="Winged helix' DNA-binding domain"/>
    <property type="match status" value="2"/>
</dbReference>